<organism evidence="2 3">
    <name type="scientific">Nakamurella panacisegetis</name>
    <dbReference type="NCBI Taxonomy" id="1090615"/>
    <lineage>
        <taxon>Bacteria</taxon>
        <taxon>Bacillati</taxon>
        <taxon>Actinomycetota</taxon>
        <taxon>Actinomycetes</taxon>
        <taxon>Nakamurellales</taxon>
        <taxon>Nakamurellaceae</taxon>
        <taxon>Nakamurella</taxon>
    </lineage>
</organism>
<proteinExistence type="predicted"/>
<dbReference type="EMBL" id="LT629710">
    <property type="protein sequence ID" value="SDP08724.1"/>
    <property type="molecule type" value="Genomic_DNA"/>
</dbReference>
<evidence type="ECO:0000256" key="1">
    <source>
        <dbReference type="SAM" id="Phobius"/>
    </source>
</evidence>
<keyword evidence="1" id="KW-1133">Transmembrane helix</keyword>
<keyword evidence="1" id="KW-0472">Membrane</keyword>
<keyword evidence="3" id="KW-1185">Reference proteome</keyword>
<feature type="transmembrane region" description="Helical" evidence="1">
    <location>
        <begin position="21"/>
        <end position="43"/>
    </location>
</feature>
<evidence type="ECO:0000313" key="2">
    <source>
        <dbReference type="EMBL" id="SDP08724.1"/>
    </source>
</evidence>
<dbReference type="RefSeq" id="WP_090476937.1">
    <property type="nucleotide sequence ID" value="NZ_LT629710.1"/>
</dbReference>
<keyword evidence="1" id="KW-0812">Transmembrane</keyword>
<dbReference type="STRING" id="1090615.SAMN04515671_2907"/>
<dbReference type="Proteomes" id="UP000198741">
    <property type="component" value="Chromosome I"/>
</dbReference>
<evidence type="ECO:0000313" key="3">
    <source>
        <dbReference type="Proteomes" id="UP000198741"/>
    </source>
</evidence>
<name>A0A1H0PUN6_9ACTN</name>
<reference evidence="2 3" key="1">
    <citation type="submission" date="2016-10" db="EMBL/GenBank/DDBJ databases">
        <authorList>
            <person name="de Groot N.N."/>
        </authorList>
    </citation>
    <scope>NUCLEOTIDE SEQUENCE [LARGE SCALE GENOMIC DNA]</scope>
    <source>
        <strain evidence="3">P4-7,KCTC 19426,CECT 7604</strain>
    </source>
</reference>
<gene>
    <name evidence="2" type="ORF">SAMN04515671_2907</name>
</gene>
<feature type="transmembrane region" description="Helical" evidence="1">
    <location>
        <begin position="49"/>
        <end position="68"/>
    </location>
</feature>
<sequence length="83" mass="8372">MTTPKPTPAERVAVLIEKARELLVAAKAIAAFLIPLLGSAAALVAGSRAASIMLGAVAVLSAIAVYSIPNAEADPPGKHEAKE</sequence>
<dbReference type="AlphaFoldDB" id="A0A1H0PUN6"/>
<protein>
    <submittedName>
        <fullName evidence="2">Uncharacterized protein</fullName>
    </submittedName>
</protein>
<accession>A0A1H0PUN6</accession>